<reference evidence="1" key="3">
    <citation type="submission" date="2022-06" db="UniProtKB">
        <authorList>
            <consortium name="EnsemblPlants"/>
        </authorList>
    </citation>
    <scope>IDENTIFICATION</scope>
</reference>
<reference evidence="2" key="1">
    <citation type="journal article" date="2013" name="Nature">
        <title>Draft genome of the wheat A-genome progenitor Triticum urartu.</title>
        <authorList>
            <person name="Ling H.Q."/>
            <person name="Zhao S."/>
            <person name="Liu D."/>
            <person name="Wang J."/>
            <person name="Sun H."/>
            <person name="Zhang C."/>
            <person name="Fan H."/>
            <person name="Li D."/>
            <person name="Dong L."/>
            <person name="Tao Y."/>
            <person name="Gao C."/>
            <person name="Wu H."/>
            <person name="Li Y."/>
            <person name="Cui Y."/>
            <person name="Guo X."/>
            <person name="Zheng S."/>
            <person name="Wang B."/>
            <person name="Yu K."/>
            <person name="Liang Q."/>
            <person name="Yang W."/>
            <person name="Lou X."/>
            <person name="Chen J."/>
            <person name="Feng M."/>
            <person name="Jian J."/>
            <person name="Zhang X."/>
            <person name="Luo G."/>
            <person name="Jiang Y."/>
            <person name="Liu J."/>
            <person name="Wang Z."/>
            <person name="Sha Y."/>
            <person name="Zhang B."/>
            <person name="Wu H."/>
            <person name="Tang D."/>
            <person name="Shen Q."/>
            <person name="Xue P."/>
            <person name="Zou S."/>
            <person name="Wang X."/>
            <person name="Liu X."/>
            <person name="Wang F."/>
            <person name="Yang Y."/>
            <person name="An X."/>
            <person name="Dong Z."/>
            <person name="Zhang K."/>
            <person name="Zhang X."/>
            <person name="Luo M.C."/>
            <person name="Dvorak J."/>
            <person name="Tong Y."/>
            <person name="Wang J."/>
            <person name="Yang H."/>
            <person name="Li Z."/>
            <person name="Wang D."/>
            <person name="Zhang A."/>
            <person name="Wang J."/>
        </authorList>
    </citation>
    <scope>NUCLEOTIDE SEQUENCE</scope>
    <source>
        <strain evidence="2">cv. G1812</strain>
    </source>
</reference>
<evidence type="ECO:0000313" key="2">
    <source>
        <dbReference type="Proteomes" id="UP000015106"/>
    </source>
</evidence>
<protein>
    <submittedName>
        <fullName evidence="1">Uncharacterized protein</fullName>
    </submittedName>
</protein>
<accession>A0A8R7JZ35</accession>
<dbReference type="Proteomes" id="UP000015106">
    <property type="component" value="Chromosome 1"/>
</dbReference>
<dbReference type="EnsemblPlants" id="TuG1812G0100002096.01.T04">
    <property type="protein sequence ID" value="TuG1812G0100002096.01.T04"/>
    <property type="gene ID" value="TuG1812G0100002096.01"/>
</dbReference>
<dbReference type="EnsemblPlants" id="TuG1812G0100002096.01.T02">
    <property type="protein sequence ID" value="TuG1812G0100002096.01.T02"/>
    <property type="gene ID" value="TuG1812G0100002096.01"/>
</dbReference>
<dbReference type="Gramene" id="TuG1812G0100002096.01.T04">
    <property type="protein sequence ID" value="TuG1812G0100002096.01.T04"/>
    <property type="gene ID" value="TuG1812G0100002096.01"/>
</dbReference>
<organism evidence="1 2">
    <name type="scientific">Triticum urartu</name>
    <name type="common">Red wild einkorn</name>
    <name type="synonym">Crithodium urartu</name>
    <dbReference type="NCBI Taxonomy" id="4572"/>
    <lineage>
        <taxon>Eukaryota</taxon>
        <taxon>Viridiplantae</taxon>
        <taxon>Streptophyta</taxon>
        <taxon>Embryophyta</taxon>
        <taxon>Tracheophyta</taxon>
        <taxon>Spermatophyta</taxon>
        <taxon>Magnoliopsida</taxon>
        <taxon>Liliopsida</taxon>
        <taxon>Poales</taxon>
        <taxon>Poaceae</taxon>
        <taxon>BOP clade</taxon>
        <taxon>Pooideae</taxon>
        <taxon>Triticodae</taxon>
        <taxon>Triticeae</taxon>
        <taxon>Triticinae</taxon>
        <taxon>Triticum</taxon>
    </lineage>
</organism>
<dbReference type="EnsemblPlants" id="TuG1812G0100002096.01.T03">
    <property type="protein sequence ID" value="TuG1812G0100002096.01.T03"/>
    <property type="gene ID" value="TuG1812G0100002096.01"/>
</dbReference>
<evidence type="ECO:0000313" key="1">
    <source>
        <dbReference type="EnsemblPlants" id="TuG1812G0100002096.01.T04"/>
    </source>
</evidence>
<reference evidence="1" key="2">
    <citation type="submission" date="2018-03" db="EMBL/GenBank/DDBJ databases">
        <title>The Triticum urartu genome reveals the dynamic nature of wheat genome evolution.</title>
        <authorList>
            <person name="Ling H."/>
            <person name="Ma B."/>
            <person name="Shi X."/>
            <person name="Liu H."/>
            <person name="Dong L."/>
            <person name="Sun H."/>
            <person name="Cao Y."/>
            <person name="Gao Q."/>
            <person name="Zheng S."/>
            <person name="Li Y."/>
            <person name="Yu Y."/>
            <person name="Du H."/>
            <person name="Qi M."/>
            <person name="Li Y."/>
            <person name="Yu H."/>
            <person name="Cui Y."/>
            <person name="Wang N."/>
            <person name="Chen C."/>
            <person name="Wu H."/>
            <person name="Zhao Y."/>
            <person name="Zhang J."/>
            <person name="Li Y."/>
            <person name="Zhou W."/>
            <person name="Zhang B."/>
            <person name="Hu W."/>
            <person name="Eijk M."/>
            <person name="Tang J."/>
            <person name="Witsenboer H."/>
            <person name="Zhao S."/>
            <person name="Li Z."/>
            <person name="Zhang A."/>
            <person name="Wang D."/>
            <person name="Liang C."/>
        </authorList>
    </citation>
    <scope>NUCLEOTIDE SEQUENCE [LARGE SCALE GENOMIC DNA]</scope>
    <source>
        <strain evidence="1">cv. G1812</strain>
    </source>
</reference>
<dbReference type="Gramene" id="TuG1812G0100002096.01.T03">
    <property type="protein sequence ID" value="TuG1812G0100002096.01.T03"/>
    <property type="gene ID" value="TuG1812G0100002096.01"/>
</dbReference>
<name>A0A8R7JZ35_TRIUA</name>
<dbReference type="AlphaFoldDB" id="A0A8R7JZ35"/>
<keyword evidence="2" id="KW-1185">Reference proteome</keyword>
<sequence>MGARRPFASTLTGAPGVPLLPLGWRISRHATFTVGRQELDGQVICEAAGRRLPGSASRDSLYNTCHHSYVDEDSK</sequence>
<dbReference type="Gramene" id="TuG1812G0100002096.01.T02">
    <property type="protein sequence ID" value="TuG1812G0100002096.01.T02"/>
    <property type="gene ID" value="TuG1812G0100002096.01"/>
</dbReference>
<proteinExistence type="predicted"/>